<accession>A0ABY5GLU4</accession>
<dbReference type="Proteomes" id="UP001057998">
    <property type="component" value="Chromosome 2"/>
</dbReference>
<name>A0ABY5GLU4_9GAMM</name>
<reference evidence="2" key="1">
    <citation type="submission" date="2022-07" db="EMBL/GenBank/DDBJ databases">
        <title>Genome sequencing of Photobacterium atrarenae GJH2-4.</title>
        <authorList>
            <person name="Park S.-J."/>
        </authorList>
    </citation>
    <scope>NUCLEOTIDE SEQUENCE</scope>
    <source>
        <strain evidence="2">GJH2-4</strain>
    </source>
</reference>
<keyword evidence="3" id="KW-1185">Reference proteome</keyword>
<dbReference type="RefSeq" id="WP_255391029.1">
    <property type="nucleotide sequence ID" value="NZ_CP101509.1"/>
</dbReference>
<gene>
    <name evidence="2" type="ORF">NNL38_22125</name>
</gene>
<sequence>MFRIFSRFRTSALLLLLIFPVSALAYQSPLWEQFPLGLKAEAVRALPDAYDCTVLYSEQTVICVDQRQDFQIEDGILAVFLKERKVHSLELTAPLTQANYTKLLANLRRQGLVFAHLNVAGETLDVLAGMQSLDRQTLDDQMFVLANRSSYLTPREYLLVDNRDLAEALHHGYRNVQHWLQADSTSDSALERVHLVTLKVVPQQIVTRITYPFAG</sequence>
<organism evidence="2 3">
    <name type="scientific">Photobacterium atrarenae</name>
    <dbReference type="NCBI Taxonomy" id="865757"/>
    <lineage>
        <taxon>Bacteria</taxon>
        <taxon>Pseudomonadati</taxon>
        <taxon>Pseudomonadota</taxon>
        <taxon>Gammaproteobacteria</taxon>
        <taxon>Vibrionales</taxon>
        <taxon>Vibrionaceae</taxon>
        <taxon>Photobacterium</taxon>
    </lineage>
</organism>
<feature type="signal peptide" evidence="1">
    <location>
        <begin position="1"/>
        <end position="25"/>
    </location>
</feature>
<dbReference type="EMBL" id="CP101509">
    <property type="protein sequence ID" value="UTV29710.1"/>
    <property type="molecule type" value="Genomic_DNA"/>
</dbReference>
<proteinExistence type="predicted"/>
<keyword evidence="1" id="KW-0732">Signal</keyword>
<evidence type="ECO:0000256" key="1">
    <source>
        <dbReference type="SAM" id="SignalP"/>
    </source>
</evidence>
<evidence type="ECO:0000313" key="2">
    <source>
        <dbReference type="EMBL" id="UTV29710.1"/>
    </source>
</evidence>
<feature type="chain" id="PRO_5045504200" evidence="1">
    <location>
        <begin position="26"/>
        <end position="215"/>
    </location>
</feature>
<evidence type="ECO:0000313" key="3">
    <source>
        <dbReference type="Proteomes" id="UP001057998"/>
    </source>
</evidence>
<protein>
    <submittedName>
        <fullName evidence="2">Uncharacterized protein</fullName>
    </submittedName>
</protein>